<feature type="transmembrane region" description="Helical" evidence="7">
    <location>
        <begin position="260"/>
        <end position="281"/>
    </location>
</feature>
<evidence type="ECO:0000313" key="9">
    <source>
        <dbReference type="EMBL" id="KAK7098132.1"/>
    </source>
</evidence>
<evidence type="ECO:0000256" key="4">
    <source>
        <dbReference type="ARBA" id="ARBA00022989"/>
    </source>
</evidence>
<feature type="region of interest" description="Disordered" evidence="6">
    <location>
        <begin position="294"/>
        <end position="316"/>
    </location>
</feature>
<feature type="transmembrane region" description="Helical" evidence="7">
    <location>
        <begin position="403"/>
        <end position="423"/>
    </location>
</feature>
<keyword evidence="5 7" id="KW-0472">Membrane</keyword>
<dbReference type="GO" id="GO:0140410">
    <property type="term" value="F:monoatomic cation:bicarbonate symporter activity"/>
    <property type="evidence" value="ECO:0007669"/>
    <property type="project" value="TreeGrafter"/>
</dbReference>
<gene>
    <name evidence="9" type="ORF">V1264_002492</name>
</gene>
<feature type="transmembrane region" description="Helical" evidence="7">
    <location>
        <begin position="478"/>
        <end position="500"/>
    </location>
</feature>
<name>A0AAN9G7U0_9CAEN</name>
<dbReference type="GO" id="GO:0005385">
    <property type="term" value="F:zinc ion transmembrane transporter activity"/>
    <property type="evidence" value="ECO:0007669"/>
    <property type="project" value="TreeGrafter"/>
</dbReference>
<comment type="caution">
    <text evidence="9">The sequence shown here is derived from an EMBL/GenBank/DDBJ whole genome shotgun (WGS) entry which is preliminary data.</text>
</comment>
<comment type="similarity">
    <text evidence="2">Belongs to the ZIP transporter (TC 2.A.5) family.</text>
</comment>
<evidence type="ECO:0000256" key="3">
    <source>
        <dbReference type="ARBA" id="ARBA00022692"/>
    </source>
</evidence>
<sequence>MAATNWLYVASLLCVFLAHHSTLAQDGAAEAEPITENEASNQKAAAASQNEAADDKLCLAGSAIDTSRRLIKRFENNEHVTEADIRRMLGTINAGLYHHGGERFEKVCAQNSTVELEISGQTVNCSEILPQCRSLEAIYAGQTDGEGVNSSQLAVTLQEAVFSLSNPRCLVPHGLHGGRKPTMAQAWGYGIGFVTLVCIISNIGGLLTPFMTKTFFQRLLQFLVSMGAGTLAATGLLVLIPEAFDIVSMEEIGTDYIWKSATALFSIYVFYISERFLKFFLKSKELKRLKRDNSMSVSTPSDSDKEFMSPLGNGDKEHGHSHFVDPNPVKGRRRGPVATVAWMVLIGDVIHNFVDGMAIGAAFTENVYLGVSIGIAVLCEELPHELGDVAILLHSGMSMKRALFLNFLSACVCYVGLVLGIVLGENTEANRWILALAGGLFLYVPLVDMLPEMSQHLDMKMRETQQKQGQDKTVSREVWLILSCQSLGLLVGICIILLVVNFSGQIQLAG</sequence>
<keyword evidence="10" id="KW-1185">Reference proteome</keyword>
<evidence type="ECO:0000256" key="7">
    <source>
        <dbReference type="SAM" id="Phobius"/>
    </source>
</evidence>
<keyword evidence="3 7" id="KW-0812">Transmembrane</keyword>
<dbReference type="GO" id="GO:0071578">
    <property type="term" value="P:zinc ion import across plasma membrane"/>
    <property type="evidence" value="ECO:0007669"/>
    <property type="project" value="TreeGrafter"/>
</dbReference>
<dbReference type="InterPro" id="IPR003689">
    <property type="entry name" value="ZIP"/>
</dbReference>
<dbReference type="PANTHER" id="PTHR12191:SF37">
    <property type="entry name" value="ZINC TRANSPORTER FOI"/>
    <property type="match status" value="1"/>
</dbReference>
<dbReference type="GO" id="GO:0030003">
    <property type="term" value="P:intracellular monoatomic cation homeostasis"/>
    <property type="evidence" value="ECO:0007669"/>
    <property type="project" value="TreeGrafter"/>
</dbReference>
<keyword evidence="8" id="KW-0732">Signal</keyword>
<dbReference type="PANTHER" id="PTHR12191">
    <property type="entry name" value="SOLUTE CARRIER FAMILY 39"/>
    <property type="match status" value="1"/>
</dbReference>
<dbReference type="EMBL" id="JBAMIC010000012">
    <property type="protein sequence ID" value="KAK7098132.1"/>
    <property type="molecule type" value="Genomic_DNA"/>
</dbReference>
<evidence type="ECO:0000256" key="2">
    <source>
        <dbReference type="ARBA" id="ARBA00006939"/>
    </source>
</evidence>
<dbReference type="GO" id="GO:0005886">
    <property type="term" value="C:plasma membrane"/>
    <property type="evidence" value="ECO:0007669"/>
    <property type="project" value="TreeGrafter"/>
</dbReference>
<accession>A0AAN9G7U0</accession>
<feature type="chain" id="PRO_5042891303" description="Zinc transporter ZIP14" evidence="8">
    <location>
        <begin position="25"/>
        <end position="510"/>
    </location>
</feature>
<feature type="transmembrane region" description="Helical" evidence="7">
    <location>
        <begin position="429"/>
        <end position="450"/>
    </location>
</feature>
<evidence type="ECO:0000256" key="8">
    <source>
        <dbReference type="SAM" id="SignalP"/>
    </source>
</evidence>
<organism evidence="9 10">
    <name type="scientific">Littorina saxatilis</name>
    <dbReference type="NCBI Taxonomy" id="31220"/>
    <lineage>
        <taxon>Eukaryota</taxon>
        <taxon>Metazoa</taxon>
        <taxon>Spiralia</taxon>
        <taxon>Lophotrochozoa</taxon>
        <taxon>Mollusca</taxon>
        <taxon>Gastropoda</taxon>
        <taxon>Caenogastropoda</taxon>
        <taxon>Littorinimorpha</taxon>
        <taxon>Littorinoidea</taxon>
        <taxon>Littorinidae</taxon>
        <taxon>Littorina</taxon>
    </lineage>
</organism>
<proteinExistence type="inferred from homology"/>
<reference evidence="9 10" key="1">
    <citation type="submission" date="2024-02" db="EMBL/GenBank/DDBJ databases">
        <title>Chromosome-scale genome assembly of the rough periwinkle Littorina saxatilis.</title>
        <authorList>
            <person name="De Jode A."/>
            <person name="Faria R."/>
            <person name="Formenti G."/>
            <person name="Sims Y."/>
            <person name="Smith T.P."/>
            <person name="Tracey A."/>
            <person name="Wood J.M.D."/>
            <person name="Zagrodzka Z.B."/>
            <person name="Johannesson K."/>
            <person name="Butlin R.K."/>
            <person name="Leder E.H."/>
        </authorList>
    </citation>
    <scope>NUCLEOTIDE SEQUENCE [LARGE SCALE GENOMIC DNA]</scope>
    <source>
        <strain evidence="9">Snail1</strain>
        <tissue evidence="9">Muscle</tissue>
    </source>
</reference>
<feature type="signal peptide" evidence="8">
    <location>
        <begin position="1"/>
        <end position="24"/>
    </location>
</feature>
<evidence type="ECO:0000313" key="10">
    <source>
        <dbReference type="Proteomes" id="UP001374579"/>
    </source>
</evidence>
<evidence type="ECO:0000256" key="5">
    <source>
        <dbReference type="ARBA" id="ARBA00023136"/>
    </source>
</evidence>
<feature type="transmembrane region" description="Helical" evidence="7">
    <location>
        <begin position="219"/>
        <end position="240"/>
    </location>
</feature>
<keyword evidence="4 7" id="KW-1133">Transmembrane helix</keyword>
<comment type="subcellular location">
    <subcellularLocation>
        <location evidence="1">Membrane</location>
        <topology evidence="1">Multi-pass membrane protein</topology>
    </subcellularLocation>
</comment>
<evidence type="ECO:0008006" key="11">
    <source>
        <dbReference type="Google" id="ProtNLM"/>
    </source>
</evidence>
<dbReference type="AlphaFoldDB" id="A0AAN9G7U0"/>
<feature type="transmembrane region" description="Helical" evidence="7">
    <location>
        <begin position="186"/>
        <end position="207"/>
    </location>
</feature>
<evidence type="ECO:0000256" key="1">
    <source>
        <dbReference type="ARBA" id="ARBA00004141"/>
    </source>
</evidence>
<dbReference type="Pfam" id="PF02535">
    <property type="entry name" value="Zip"/>
    <property type="match status" value="1"/>
</dbReference>
<dbReference type="InterPro" id="IPR050799">
    <property type="entry name" value="ZIP_Transporter"/>
</dbReference>
<protein>
    <recommendedName>
        <fullName evidence="11">Zinc transporter ZIP14</fullName>
    </recommendedName>
</protein>
<dbReference type="Proteomes" id="UP001374579">
    <property type="component" value="Unassembled WGS sequence"/>
</dbReference>
<evidence type="ECO:0000256" key="6">
    <source>
        <dbReference type="SAM" id="MobiDB-lite"/>
    </source>
</evidence>